<dbReference type="KEGG" id="pex:IZT61_00175"/>
<evidence type="ECO:0000313" key="1">
    <source>
        <dbReference type="EMBL" id="QPH39735.1"/>
    </source>
</evidence>
<keyword evidence="2" id="KW-1185">Reference proteome</keyword>
<dbReference type="AlphaFoldDB" id="A0A7S9KZK7"/>
<protein>
    <submittedName>
        <fullName evidence="1">Uncharacterized protein</fullName>
    </submittedName>
</protein>
<evidence type="ECO:0000313" key="2">
    <source>
        <dbReference type="Proteomes" id="UP000594759"/>
    </source>
</evidence>
<sequence>MIAYLYLMNKVYPARVNDAPNLLYYEELVEAHFKLVNSDKDDEILLLNYRNAFFFFKNHVYNAVNDAYRMIKHELDDFDTIQFEHNMTKLENTHYNMDRLLEVISHFSFILSGYNLDRSASIRPDAEVRN</sequence>
<name>A0A7S9KZK7_9SPHI</name>
<reference evidence="1 2" key="1">
    <citation type="submission" date="2020-11" db="EMBL/GenBank/DDBJ databases">
        <title>Pedobacter endophytica, an endophytic bacteria isolated form Carex pumila.</title>
        <authorList>
            <person name="Peng Y."/>
            <person name="Jiang L."/>
            <person name="Lee J."/>
        </authorList>
    </citation>
    <scope>NUCLEOTIDE SEQUENCE [LARGE SCALE GENOMIC DNA]</scope>
    <source>
        <strain evidence="1 2">JBR3-12</strain>
    </source>
</reference>
<dbReference type="RefSeq" id="WP_196099201.1">
    <property type="nucleotide sequence ID" value="NZ_CP064939.1"/>
</dbReference>
<dbReference type="EMBL" id="CP064939">
    <property type="protein sequence ID" value="QPH39735.1"/>
    <property type="molecule type" value="Genomic_DNA"/>
</dbReference>
<accession>A0A7S9KZK7</accession>
<dbReference type="Proteomes" id="UP000594759">
    <property type="component" value="Chromosome"/>
</dbReference>
<gene>
    <name evidence="1" type="ORF">IZT61_00175</name>
</gene>
<proteinExistence type="predicted"/>
<organism evidence="1 2">
    <name type="scientific">Pedobacter endophyticus</name>
    <dbReference type="NCBI Taxonomy" id="2789740"/>
    <lineage>
        <taxon>Bacteria</taxon>
        <taxon>Pseudomonadati</taxon>
        <taxon>Bacteroidota</taxon>
        <taxon>Sphingobacteriia</taxon>
        <taxon>Sphingobacteriales</taxon>
        <taxon>Sphingobacteriaceae</taxon>
        <taxon>Pedobacter</taxon>
    </lineage>
</organism>